<dbReference type="SUPFAM" id="SSF52540">
    <property type="entry name" value="P-loop containing nucleoside triphosphate hydrolases"/>
    <property type="match status" value="1"/>
</dbReference>
<reference evidence="1 2" key="1">
    <citation type="journal article" date="2018" name="Gigascience">
        <title>Genomes of trombidid mites reveal novel predicted allergens and laterally-transferred genes associated with secondary metabolism.</title>
        <authorList>
            <person name="Dong X."/>
            <person name="Chaisiri K."/>
            <person name="Xia D."/>
            <person name="Armstrong S.D."/>
            <person name="Fang Y."/>
            <person name="Donnelly M.J."/>
            <person name="Kadowaki T."/>
            <person name="McGarry J.W."/>
            <person name="Darby A.C."/>
            <person name="Makepeace B.L."/>
        </authorList>
    </citation>
    <scope>NUCLEOTIDE SEQUENCE [LARGE SCALE GENOMIC DNA]</scope>
    <source>
        <strain evidence="1">UoL-UT</strain>
    </source>
</reference>
<keyword evidence="2" id="KW-1185">Reference proteome</keyword>
<dbReference type="AlphaFoldDB" id="A0A443QDA5"/>
<dbReference type="Proteomes" id="UP000288716">
    <property type="component" value="Unassembled WGS sequence"/>
</dbReference>
<proteinExistence type="predicted"/>
<organism evidence="1 2">
    <name type="scientific">Leptotrombidium deliense</name>
    <dbReference type="NCBI Taxonomy" id="299467"/>
    <lineage>
        <taxon>Eukaryota</taxon>
        <taxon>Metazoa</taxon>
        <taxon>Ecdysozoa</taxon>
        <taxon>Arthropoda</taxon>
        <taxon>Chelicerata</taxon>
        <taxon>Arachnida</taxon>
        <taxon>Acari</taxon>
        <taxon>Acariformes</taxon>
        <taxon>Trombidiformes</taxon>
        <taxon>Prostigmata</taxon>
        <taxon>Anystina</taxon>
        <taxon>Parasitengona</taxon>
        <taxon>Trombiculoidea</taxon>
        <taxon>Trombiculidae</taxon>
        <taxon>Leptotrombidium</taxon>
    </lineage>
</organism>
<dbReference type="EMBL" id="NCKV01058536">
    <property type="protein sequence ID" value="RWS00981.1"/>
    <property type="molecule type" value="Genomic_DNA"/>
</dbReference>
<comment type="caution">
    <text evidence="1">The sequence shown here is derived from an EMBL/GenBank/DDBJ whole genome shotgun (WGS) entry which is preliminary data.</text>
</comment>
<dbReference type="Gene3D" id="3.40.50.300">
    <property type="entry name" value="P-loop containing nucleotide triphosphate hydrolases"/>
    <property type="match status" value="1"/>
</dbReference>
<protein>
    <submittedName>
        <fullName evidence="1">Ras-related protein Rab-24-like isoform X1</fullName>
    </submittedName>
</protein>
<dbReference type="OrthoDB" id="25896at2759"/>
<dbReference type="STRING" id="299467.A0A443QDA5"/>
<evidence type="ECO:0000313" key="1">
    <source>
        <dbReference type="EMBL" id="RWS00981.1"/>
    </source>
</evidence>
<evidence type="ECO:0000313" key="2">
    <source>
        <dbReference type="Proteomes" id="UP000288716"/>
    </source>
</evidence>
<dbReference type="InterPro" id="IPR027417">
    <property type="entry name" value="P-loop_NTPase"/>
</dbReference>
<name>A0A443QDA5_9ACAR</name>
<sequence length="128" mass="14276">MTTKKFKIVVLGDVSVGINEISIREEACLVFICCTKSDLLSKGNQKVSVEQIKSRADICNAKIFITSSKTGEGIYEMFQSIASQLLLKDDYKAKINVDVAAGNSIRRNLQRNLVLMRRNALKIKFNSS</sequence>
<dbReference type="VEuPathDB" id="VectorBase:LDEU014430"/>
<gene>
    <name evidence="1" type="ORF">B4U80_14793</name>
</gene>
<accession>A0A443QDA5</accession>